<organism evidence="2">
    <name type="scientific">hydrothermal vent metagenome</name>
    <dbReference type="NCBI Taxonomy" id="652676"/>
    <lineage>
        <taxon>unclassified sequences</taxon>
        <taxon>metagenomes</taxon>
        <taxon>ecological metagenomes</taxon>
    </lineage>
</organism>
<proteinExistence type="predicted"/>
<dbReference type="Gene3D" id="3.40.50.1100">
    <property type="match status" value="2"/>
</dbReference>
<accession>A0A3B0SBI9</accession>
<dbReference type="SUPFAM" id="SSF53686">
    <property type="entry name" value="Tryptophan synthase beta subunit-like PLP-dependent enzymes"/>
    <property type="match status" value="1"/>
</dbReference>
<dbReference type="GO" id="GO:0008838">
    <property type="term" value="F:diaminopropionate ammonia-lyase activity"/>
    <property type="evidence" value="ECO:0007669"/>
    <property type="project" value="UniProtKB-EC"/>
</dbReference>
<evidence type="ECO:0000259" key="1">
    <source>
        <dbReference type="Pfam" id="PF00291"/>
    </source>
</evidence>
<gene>
    <name evidence="2" type="ORF">MNBD_ALPHA08-856</name>
</gene>
<evidence type="ECO:0000313" key="2">
    <source>
        <dbReference type="EMBL" id="VAW02498.1"/>
    </source>
</evidence>
<dbReference type="AlphaFoldDB" id="A0A3B0SBI9"/>
<feature type="domain" description="Tryptophan synthase beta chain-like PALP" evidence="1">
    <location>
        <begin position="41"/>
        <end position="349"/>
    </location>
</feature>
<sequence length="352" mass="37197">MNILENPFLGTGIKELNSNIPFPSCDVAKPAALLKQCPVFAPTPLQQSPALAQECSVAGLFVKDERDRLGLGSFKALGAAYVIACDAAETGSSQQNNCLAGVTYVTASAGNHGLSVASGALVFGAKAVVFLAESVPESFARRLQDKNATVIRHGNDYQQSMEGAIAAADNNNWRLLSDSSWPGYFDVPYRLMEGYLQLVQETIEQIPRPPDHIFLQAGVGGFAGAVTGLVRQKWRDHPKIIIVEPAAAPALQHSIKAGGPVIANGPVSSMGRLDCKEPSLIALKGLARDANYFVTISDQEVESTLPLLARHGLATTPSGAAGIAGLMMAKTCQSDLQLNSQSHVLAFITESS</sequence>
<name>A0A3B0SBI9_9ZZZZ</name>
<dbReference type="InterPro" id="IPR036052">
    <property type="entry name" value="TrpB-like_PALP_sf"/>
</dbReference>
<keyword evidence="2" id="KW-0456">Lyase</keyword>
<reference evidence="2" key="1">
    <citation type="submission" date="2018-06" db="EMBL/GenBank/DDBJ databases">
        <authorList>
            <person name="Zhirakovskaya E."/>
        </authorList>
    </citation>
    <scope>NUCLEOTIDE SEQUENCE</scope>
</reference>
<dbReference type="EMBL" id="UOEC01000200">
    <property type="protein sequence ID" value="VAW02498.1"/>
    <property type="molecule type" value="Genomic_DNA"/>
</dbReference>
<dbReference type="EC" id="4.3.1.15" evidence="2"/>
<dbReference type="PANTHER" id="PTHR42937">
    <property type="match status" value="1"/>
</dbReference>
<dbReference type="InterPro" id="IPR001926">
    <property type="entry name" value="TrpB-like_PALP"/>
</dbReference>
<dbReference type="PANTHER" id="PTHR42937:SF1">
    <property type="entry name" value="DIAMINOPROPIONATE AMMONIA-LYASE"/>
    <property type="match status" value="1"/>
</dbReference>
<protein>
    <submittedName>
        <fullName evidence="2">Diaminopropionate ammonia-lyase</fullName>
        <ecNumber evidence="2">4.3.1.15</ecNumber>
    </submittedName>
</protein>
<dbReference type="Pfam" id="PF00291">
    <property type="entry name" value="PALP"/>
    <property type="match status" value="1"/>
</dbReference>